<name>A0A8J7D2E2_DESMC</name>
<dbReference type="Proteomes" id="UP000622533">
    <property type="component" value="Unassembled WGS sequence"/>
</dbReference>
<protein>
    <submittedName>
        <fullName evidence="1">Uncharacterized protein</fullName>
    </submittedName>
</protein>
<evidence type="ECO:0000313" key="1">
    <source>
        <dbReference type="EMBL" id="MBE9025652.1"/>
    </source>
</evidence>
<sequence length="55" mass="6180">MRSLLSILLVRSLILSIREESSQLIAIILLSVKETSYVSVQLAKVVTFSRRNTGF</sequence>
<accession>A0A8J7D2E2</accession>
<reference evidence="1" key="1">
    <citation type="submission" date="2020-10" db="EMBL/GenBank/DDBJ databases">
        <authorList>
            <person name="Castelo-Branco R."/>
            <person name="Eusebio N."/>
            <person name="Adriana R."/>
            <person name="Vieira A."/>
            <person name="Brugerolle De Fraissinette N."/>
            <person name="Rezende De Castro R."/>
            <person name="Schneider M.P."/>
            <person name="Vasconcelos V."/>
            <person name="Leao P.N."/>
        </authorList>
    </citation>
    <scope>NUCLEOTIDE SEQUENCE</scope>
    <source>
        <strain evidence="1">LEGE 12446</strain>
    </source>
</reference>
<dbReference type="RefSeq" id="WP_193920820.1">
    <property type="nucleotide sequence ID" value="NZ_JADEXS020000001.1"/>
</dbReference>
<gene>
    <name evidence="1" type="ORF">IQ276_25475</name>
</gene>
<organism evidence="1 2">
    <name type="scientific">Desmonostoc muscorum LEGE 12446</name>
    <dbReference type="NCBI Taxonomy" id="1828758"/>
    <lineage>
        <taxon>Bacteria</taxon>
        <taxon>Bacillati</taxon>
        <taxon>Cyanobacteriota</taxon>
        <taxon>Cyanophyceae</taxon>
        <taxon>Nostocales</taxon>
        <taxon>Nostocaceae</taxon>
        <taxon>Desmonostoc</taxon>
    </lineage>
</organism>
<proteinExistence type="predicted"/>
<comment type="caution">
    <text evidence="1">The sequence shown here is derived from an EMBL/GenBank/DDBJ whole genome shotgun (WGS) entry which is preliminary data.</text>
</comment>
<evidence type="ECO:0000313" key="2">
    <source>
        <dbReference type="Proteomes" id="UP000622533"/>
    </source>
</evidence>
<keyword evidence="2" id="KW-1185">Reference proteome</keyword>
<dbReference type="EMBL" id="JADEXS010000453">
    <property type="protein sequence ID" value="MBE9025652.1"/>
    <property type="molecule type" value="Genomic_DNA"/>
</dbReference>
<dbReference type="AlphaFoldDB" id="A0A8J7D2E2"/>